<dbReference type="RefSeq" id="WP_182162775.1">
    <property type="nucleotide sequence ID" value="NZ_JACEZT010000007.1"/>
</dbReference>
<dbReference type="EMBL" id="JACEZT010000007">
    <property type="protein sequence ID" value="MBA5637815.1"/>
    <property type="molecule type" value="Genomic_DNA"/>
</dbReference>
<reference evidence="1 2" key="1">
    <citation type="submission" date="2020-07" db="EMBL/GenBank/DDBJ databases">
        <title>Novel species isolated from subtropical streams in China.</title>
        <authorList>
            <person name="Lu H."/>
        </authorList>
    </citation>
    <scope>NUCLEOTIDE SEQUENCE [LARGE SCALE GENOMIC DNA]</scope>
    <source>
        <strain evidence="1 2">LX20W</strain>
    </source>
</reference>
<dbReference type="AlphaFoldDB" id="A0A7W2IC45"/>
<organism evidence="1 2">
    <name type="scientific">Rugamonas brunnea</name>
    <dbReference type="NCBI Taxonomy" id="2758569"/>
    <lineage>
        <taxon>Bacteria</taxon>
        <taxon>Pseudomonadati</taxon>
        <taxon>Pseudomonadota</taxon>
        <taxon>Betaproteobacteria</taxon>
        <taxon>Burkholderiales</taxon>
        <taxon>Oxalobacteraceae</taxon>
        <taxon>Telluria group</taxon>
        <taxon>Rugamonas</taxon>
    </lineage>
</organism>
<dbReference type="PIRSF" id="PIRSF008546">
    <property type="entry name" value="UCP008546"/>
    <property type="match status" value="1"/>
</dbReference>
<dbReference type="Gene3D" id="1.25.40.380">
    <property type="entry name" value="Protein of unknown function DUF1810"/>
    <property type="match status" value="1"/>
</dbReference>
<name>A0A7W2IC45_9BURK</name>
<dbReference type="Pfam" id="PF08837">
    <property type="entry name" value="DUF1810"/>
    <property type="match status" value="1"/>
</dbReference>
<dbReference type="InterPro" id="IPR014937">
    <property type="entry name" value="DUF1810"/>
</dbReference>
<dbReference type="Proteomes" id="UP000534388">
    <property type="component" value="Unassembled WGS sequence"/>
</dbReference>
<keyword evidence="2" id="KW-1185">Reference proteome</keyword>
<dbReference type="SUPFAM" id="SSF140736">
    <property type="entry name" value="Rv1873-like"/>
    <property type="match status" value="1"/>
</dbReference>
<accession>A0A7W2IC45</accession>
<comment type="caution">
    <text evidence="1">The sequence shown here is derived from an EMBL/GenBank/DDBJ whole genome shotgun (WGS) entry which is preliminary data.</text>
</comment>
<evidence type="ECO:0000313" key="2">
    <source>
        <dbReference type="Proteomes" id="UP000534388"/>
    </source>
</evidence>
<gene>
    <name evidence="1" type="ORF">H3H37_12200</name>
</gene>
<protein>
    <submittedName>
        <fullName evidence="1">DUF1810 domain-containing protein</fullName>
    </submittedName>
</protein>
<dbReference type="InterPro" id="IPR036287">
    <property type="entry name" value="Rv1873-like_sf"/>
</dbReference>
<evidence type="ECO:0000313" key="1">
    <source>
        <dbReference type="EMBL" id="MBA5637815.1"/>
    </source>
</evidence>
<sequence length="147" mass="16225">MAQLPTVHSYDLERFKKAQSPVYDTVLRELAQGRKRSHWMWFIFPQLDGLGRSETARYYALSGLDEARAYLADPVLGERLRACCGVLAGLPGHDPHAIFGAPDDMKLHSCLTLFAQAAPGEGIFTQCLQQYFGGAPDQATLDLLARG</sequence>
<proteinExistence type="predicted"/>